<evidence type="ECO:0000256" key="1">
    <source>
        <dbReference type="ARBA" id="ARBA00007355"/>
    </source>
</evidence>
<dbReference type="Pfam" id="PF05071">
    <property type="entry name" value="NDUFA12"/>
    <property type="match status" value="1"/>
</dbReference>
<dbReference type="InterPro" id="IPR007763">
    <property type="entry name" value="NDUFA12"/>
</dbReference>
<dbReference type="GO" id="GO:0005743">
    <property type="term" value="C:mitochondrial inner membrane"/>
    <property type="evidence" value="ECO:0007669"/>
    <property type="project" value="UniProtKB-SubCell"/>
</dbReference>
<comment type="function">
    <text evidence="2">Accessory subunit of the mitochondrial membrane respiratory chain NADH dehydrogenase (Complex I), that is believed not to be involved in catalysis. Complex I functions in the transfer of electrons from NADH to the respiratory chain. The immediate electron acceptor for the enzyme is believed to be ubiquinone.</text>
</comment>
<evidence type="ECO:0000313" key="4">
    <source>
        <dbReference type="Proteomes" id="UP001212841"/>
    </source>
</evidence>
<organism evidence="3 4">
    <name type="scientific">Rhizophlyctis rosea</name>
    <dbReference type="NCBI Taxonomy" id="64517"/>
    <lineage>
        <taxon>Eukaryota</taxon>
        <taxon>Fungi</taxon>
        <taxon>Fungi incertae sedis</taxon>
        <taxon>Chytridiomycota</taxon>
        <taxon>Chytridiomycota incertae sedis</taxon>
        <taxon>Chytridiomycetes</taxon>
        <taxon>Rhizophlyctidales</taxon>
        <taxon>Rhizophlyctidaceae</taxon>
        <taxon>Rhizophlyctis</taxon>
    </lineage>
</organism>
<comment type="subcellular location">
    <subcellularLocation>
        <location evidence="2">Mitochondrion inner membrane</location>
        <topology evidence="2">Peripheral membrane protein</topology>
        <orientation evidence="2">Matrix side</orientation>
    </subcellularLocation>
</comment>
<proteinExistence type="inferred from homology"/>
<evidence type="ECO:0000256" key="2">
    <source>
        <dbReference type="RuleBase" id="RU363103"/>
    </source>
</evidence>
<keyword evidence="4" id="KW-1185">Reference proteome</keyword>
<dbReference type="PANTHER" id="PTHR12910">
    <property type="entry name" value="NADH-UBIQUINONE OXIDOREDUCTASE SUBUNIT B17.2"/>
    <property type="match status" value="1"/>
</dbReference>
<dbReference type="GO" id="GO:0045271">
    <property type="term" value="C:respiratory chain complex I"/>
    <property type="evidence" value="ECO:0007669"/>
    <property type="project" value="InterPro"/>
</dbReference>
<name>A0AAD5SGT0_9FUNG</name>
<gene>
    <name evidence="3" type="ORF">HK097_011626</name>
</gene>
<keyword evidence="2" id="KW-0679">Respiratory chain</keyword>
<dbReference type="GO" id="GO:0006979">
    <property type="term" value="P:response to oxidative stress"/>
    <property type="evidence" value="ECO:0007669"/>
    <property type="project" value="TreeGrafter"/>
</dbReference>
<keyword evidence="2" id="KW-0472">Membrane</keyword>
<keyword evidence="2" id="KW-0999">Mitochondrion inner membrane</keyword>
<accession>A0AAD5SGT0</accession>
<dbReference type="PANTHER" id="PTHR12910:SF2">
    <property type="entry name" value="NADH DEHYDROGENASE [UBIQUINONE] 1 ALPHA SUBCOMPLEX SUBUNIT 12"/>
    <property type="match status" value="1"/>
</dbReference>
<dbReference type="AlphaFoldDB" id="A0AAD5SGT0"/>
<evidence type="ECO:0000313" key="3">
    <source>
        <dbReference type="EMBL" id="KAJ3055063.1"/>
    </source>
</evidence>
<comment type="caution">
    <text evidence="3">The sequence shown here is derived from an EMBL/GenBank/DDBJ whole genome shotgun (WGS) entry which is preliminary data.</text>
</comment>
<reference evidence="3" key="1">
    <citation type="submission" date="2020-05" db="EMBL/GenBank/DDBJ databases">
        <title>Phylogenomic resolution of chytrid fungi.</title>
        <authorList>
            <person name="Stajich J.E."/>
            <person name="Amses K."/>
            <person name="Simmons R."/>
            <person name="Seto K."/>
            <person name="Myers J."/>
            <person name="Bonds A."/>
            <person name="Quandt C.A."/>
            <person name="Barry K."/>
            <person name="Liu P."/>
            <person name="Grigoriev I."/>
            <person name="Longcore J.E."/>
            <person name="James T.Y."/>
        </authorList>
    </citation>
    <scope>NUCLEOTIDE SEQUENCE</scope>
    <source>
        <strain evidence="3">JEL0318</strain>
    </source>
</reference>
<sequence length="137" mass="16087">MSTWRNSLISTYQSLRANGPFKTFKYLLTLDQTRVGKHVGTDYLGNEYYENRDDIVLRDRWVLFKKWNYDATQVPPEWHQWLHKITDDVPSEKTLPKQFFVTPSVENVTGSRGAFRTYNTTTPKINPWNGGVKQREG</sequence>
<comment type="similarity">
    <text evidence="1 2">Belongs to the complex I NDUFA12 subunit family.</text>
</comment>
<protein>
    <recommendedName>
        <fullName evidence="2">NADH dehydrogenase [ubiquinone] 1 alpha subcomplex subunit</fullName>
    </recommendedName>
</protein>
<dbReference type="EMBL" id="JADGJD010000098">
    <property type="protein sequence ID" value="KAJ3055063.1"/>
    <property type="molecule type" value="Genomic_DNA"/>
</dbReference>
<keyword evidence="2" id="KW-0249">Electron transport</keyword>
<keyword evidence="2" id="KW-0813">Transport</keyword>
<dbReference type="Proteomes" id="UP001212841">
    <property type="component" value="Unassembled WGS sequence"/>
</dbReference>
<keyword evidence="2" id="KW-0496">Mitochondrion</keyword>